<feature type="region of interest" description="Disordered" evidence="1">
    <location>
        <begin position="1"/>
        <end position="114"/>
    </location>
</feature>
<accession>A0AAN6KLX7</accession>
<reference evidence="2" key="1">
    <citation type="submission" date="2023-06" db="EMBL/GenBank/DDBJ databases">
        <title>Black Yeasts Isolated from many extreme environments.</title>
        <authorList>
            <person name="Coleine C."/>
            <person name="Stajich J.E."/>
            <person name="Selbmann L."/>
        </authorList>
    </citation>
    <scope>NUCLEOTIDE SEQUENCE</scope>
    <source>
        <strain evidence="2">CCFEE 5200</strain>
    </source>
</reference>
<gene>
    <name evidence="2" type="ORF">LTR91_009290</name>
</gene>
<evidence type="ECO:0000256" key="1">
    <source>
        <dbReference type="SAM" id="MobiDB-lite"/>
    </source>
</evidence>
<proteinExistence type="predicted"/>
<feature type="compositionally biased region" description="Basic residues" evidence="1">
    <location>
        <begin position="85"/>
        <end position="107"/>
    </location>
</feature>
<dbReference type="AlphaFoldDB" id="A0AAN6KLX7"/>
<name>A0AAN6KLX7_9PEZI</name>
<feature type="compositionally biased region" description="Polar residues" evidence="1">
    <location>
        <begin position="1"/>
        <end position="12"/>
    </location>
</feature>
<organism evidence="2 3">
    <name type="scientific">Friedmanniomyces endolithicus</name>
    <dbReference type="NCBI Taxonomy" id="329885"/>
    <lineage>
        <taxon>Eukaryota</taxon>
        <taxon>Fungi</taxon>
        <taxon>Dikarya</taxon>
        <taxon>Ascomycota</taxon>
        <taxon>Pezizomycotina</taxon>
        <taxon>Dothideomycetes</taxon>
        <taxon>Dothideomycetidae</taxon>
        <taxon>Mycosphaerellales</taxon>
        <taxon>Teratosphaeriaceae</taxon>
        <taxon>Friedmanniomyces</taxon>
    </lineage>
</organism>
<protein>
    <submittedName>
        <fullName evidence="2">Uncharacterized protein</fullName>
    </submittedName>
</protein>
<feature type="compositionally biased region" description="Basic residues" evidence="1">
    <location>
        <begin position="14"/>
        <end position="24"/>
    </location>
</feature>
<feature type="region of interest" description="Disordered" evidence="1">
    <location>
        <begin position="262"/>
        <end position="282"/>
    </location>
</feature>
<dbReference type="Proteomes" id="UP001175353">
    <property type="component" value="Unassembled WGS sequence"/>
</dbReference>
<dbReference type="EMBL" id="JAUJLE010000075">
    <property type="protein sequence ID" value="KAK0989285.1"/>
    <property type="molecule type" value="Genomic_DNA"/>
</dbReference>
<feature type="compositionally biased region" description="Polar residues" evidence="1">
    <location>
        <begin position="27"/>
        <end position="36"/>
    </location>
</feature>
<comment type="caution">
    <text evidence="2">The sequence shown here is derived from an EMBL/GenBank/DDBJ whole genome shotgun (WGS) entry which is preliminary data.</text>
</comment>
<feature type="region of interest" description="Disordered" evidence="1">
    <location>
        <begin position="461"/>
        <end position="483"/>
    </location>
</feature>
<keyword evidence="3" id="KW-1185">Reference proteome</keyword>
<sequence>MQRNHQNTSPTPRHQQRSHARHQQHSYQPSFTSSSGGEAHSRGPPNRSVHIPPRRSSNRFEVLALATPPPEVEEVQEFHVPAQYRRSRTSRGTKEAKRRRDGRRSQRKMAAQRLDEQLSRQIDFALSKVNGFPTPPSSAPSPTIVSSTGSMTTSWSSYLPQLPPSPPQLPPLDFNSFGINVNSFLEARAARGLPRPPTPLTLELPSWCPPLPCLTRKGVWSEGLPVFYDLSSLPEPKEAPKPQRDPRLCQELQLWSGTLDTKPRQSRFFPRTPAPAKPTVTSTSSACTLHATEQGLPAATPSPPTTYAEVVKKGVDTKPVKHAGARDETSELHPATPSLGPSPANLWNVLADVTSTRREPSTDPYLASFLPNADDSYQAAWVAHLNTINQSPEPVELDGREIPYVHANSLTGHSNEVHLSPYADEHPALSDSGVCFTPLASPPLGLNELVMDYDIGLPYSTPPYHAASEEEPSQSPQHPSSPQHSLILADILPINCIQGLDYDDDGGEQTLQASDAHFHSEQSLLSLGTAPEKPTPAPNLTSTSDNEIDIDIATFLKMGHASHCWCTACSAPTTPEQREPLSTTGSDCEEVEADTPELVAFDRLTGVDDDWMLYSPPTGCSADDHELDTTGSSGGGQVGGAGGTPVEGAEGVVVVAEAKEVVRTAPVWEDYFPCRSRGACEVQRAQVLGCEEAVYLGGVEEEDEEWVWEDEH</sequence>
<evidence type="ECO:0000313" key="3">
    <source>
        <dbReference type="Proteomes" id="UP001175353"/>
    </source>
</evidence>
<feature type="compositionally biased region" description="Low complexity" evidence="1">
    <location>
        <begin position="473"/>
        <end position="483"/>
    </location>
</feature>
<evidence type="ECO:0000313" key="2">
    <source>
        <dbReference type="EMBL" id="KAK0989285.1"/>
    </source>
</evidence>